<evidence type="ECO:0000313" key="2">
    <source>
        <dbReference type="Proteomes" id="UP001281410"/>
    </source>
</evidence>
<keyword evidence="2" id="KW-1185">Reference proteome</keyword>
<dbReference type="AlphaFoldDB" id="A0AAE0ANZ6"/>
<dbReference type="EMBL" id="JANJYJ010000003">
    <property type="protein sequence ID" value="KAK3221566.1"/>
    <property type="molecule type" value="Genomic_DNA"/>
</dbReference>
<protein>
    <submittedName>
        <fullName evidence="1">Uncharacterized protein</fullName>
    </submittedName>
</protein>
<proteinExistence type="predicted"/>
<accession>A0AAE0ANZ6</accession>
<comment type="caution">
    <text evidence="1">The sequence shown here is derived from an EMBL/GenBank/DDBJ whole genome shotgun (WGS) entry which is preliminary data.</text>
</comment>
<reference evidence="1" key="1">
    <citation type="journal article" date="2023" name="Plant J.">
        <title>Genome sequences and population genomics provide insights into the demographic history, inbreeding, and mutation load of two 'living fossil' tree species of Dipteronia.</title>
        <authorList>
            <person name="Feng Y."/>
            <person name="Comes H.P."/>
            <person name="Chen J."/>
            <person name="Zhu S."/>
            <person name="Lu R."/>
            <person name="Zhang X."/>
            <person name="Li P."/>
            <person name="Qiu J."/>
            <person name="Olsen K.M."/>
            <person name="Qiu Y."/>
        </authorList>
    </citation>
    <scope>NUCLEOTIDE SEQUENCE</scope>
    <source>
        <strain evidence="1">NBL</strain>
    </source>
</reference>
<sequence length="152" mass="16770">MDLALILTVLGSNFIINRDDSGPSCRGFVKGNLSILVLISPKQAPGWKAIPVSSFPLDTQANGILMRKYFPKLFFHQSGELKPVGRERIGFHLQARIVLGVGIVPSSRNLATTDKIVQTPQPINKEMFQTHKQIHHSPDVVSASDVDKRDTT</sequence>
<evidence type="ECO:0000313" key="1">
    <source>
        <dbReference type="EMBL" id="KAK3221566.1"/>
    </source>
</evidence>
<organism evidence="1 2">
    <name type="scientific">Dipteronia sinensis</name>
    <dbReference type="NCBI Taxonomy" id="43782"/>
    <lineage>
        <taxon>Eukaryota</taxon>
        <taxon>Viridiplantae</taxon>
        <taxon>Streptophyta</taxon>
        <taxon>Embryophyta</taxon>
        <taxon>Tracheophyta</taxon>
        <taxon>Spermatophyta</taxon>
        <taxon>Magnoliopsida</taxon>
        <taxon>eudicotyledons</taxon>
        <taxon>Gunneridae</taxon>
        <taxon>Pentapetalae</taxon>
        <taxon>rosids</taxon>
        <taxon>malvids</taxon>
        <taxon>Sapindales</taxon>
        <taxon>Sapindaceae</taxon>
        <taxon>Hippocastanoideae</taxon>
        <taxon>Acereae</taxon>
        <taxon>Dipteronia</taxon>
    </lineage>
</organism>
<name>A0AAE0ANZ6_9ROSI</name>
<gene>
    <name evidence="1" type="ORF">Dsin_008591</name>
</gene>
<dbReference type="Proteomes" id="UP001281410">
    <property type="component" value="Unassembled WGS sequence"/>
</dbReference>